<feature type="region of interest" description="Disordered" evidence="1">
    <location>
        <begin position="409"/>
        <end position="432"/>
    </location>
</feature>
<evidence type="ECO:0000313" key="4">
    <source>
        <dbReference type="Proteomes" id="UP000664521"/>
    </source>
</evidence>
<evidence type="ECO:0000313" key="3">
    <source>
        <dbReference type="EMBL" id="CAF9918368.1"/>
    </source>
</evidence>
<feature type="region of interest" description="Disordered" evidence="1">
    <location>
        <begin position="156"/>
        <end position="242"/>
    </location>
</feature>
<dbReference type="Proteomes" id="UP000664521">
    <property type="component" value="Unassembled WGS sequence"/>
</dbReference>
<reference evidence="3" key="1">
    <citation type="submission" date="2021-03" db="EMBL/GenBank/DDBJ databases">
        <authorList>
            <person name="Tagirdzhanova G."/>
        </authorList>
    </citation>
    <scope>NUCLEOTIDE SEQUENCE</scope>
</reference>
<sequence>MDLLLSYWAQGESFAKSLPTVAPQCAALVMPAVQDAAFVASLAWILYRIWQIYKKPVDELVTLLGLDIPPAPEVSLAGITSDSVVLYCKPPDQQYASFTHSIHVNGIKVGEINKGETSVQVTGLKPGHFYNIRVIASTSANFSTLGQLIRLRTLPSSGTTASGSPIADPAESTEKYESHEAAAVRPAPTQYESNTVPQMIRESSEGTIPSKRTASGRRNSPASQSAEQSPSHLNSGAGVDRNALEESVECLTRKLDSKRQENQDLEKQIQEEEAQSKRTIAEMTAERDRLKQHLKEKEDGNADLRKQNNNLEKNHRHAQSRKANTEQLLNQKKAERHKMEEEVVEWDIEIMNLRQDTQVLINEKADLMRANDANANEMRKAIAKEQAVIKILEEDIHAKGVEIKTLEKDREQFSDGGDEEQQLAKQDRDDEEGWEIHAQAMQGELGRLWQTLQQFNANNDRVKEELAWWVAKHARDPTQFASIPSLNSTPSIRSNRSRRNKQANSRTSTISSPSGGYYVGPTVFNNMSSMSPTYASATPFFSMGNGTIVSPPNDQASNSLAETDVLSGGGPMSPTADDLLPSNLFRDDDAMARRISASAARESLGSLGSDVVARQAETASHGPHTPISSGSRNGSQLSSPHDSLQNLPSYSAGGNPYTENDRRSINSTSASFYSSIAANSNPLLTNRFANLFSSPFTRQRDKPVANDPPQLGTLRQGQSQSFPRNYEQEMDPIGVRQRRGSHGWSNPMGLLNRNIPGDNGVIRSLTGSGKKSRLNAFVPSADVLPPSAFADQLPTARPSSISSFDQVLGRPSSESQRNPWGLAPENIPNRSSPLGANWTSAINGPWSRNPSRRPSVQHGSTSNLSIGSTPLEPDYQGGLSKQVSDQLPIGTRPRGGSGASSQHPITPKLNPAAPSFKTLFSRSDAKKAAKADRAAEKSKERDAEVEDTDSAHEELSSQNPRLSRDAQSIVTSASVSESHESLDRSTSGTPSDAAIASAAKGTLMQRLSRKGSSSKFNVPWGKDRSGFFGRKTGEPSTPNGTPHAELDEDACSEKHEESPHTAEKSSRTSLSWPNIRRKSKRSGILASEAKDTDSEGGKDED</sequence>
<feature type="region of interest" description="Disordered" evidence="1">
    <location>
        <begin position="480"/>
        <end position="512"/>
    </location>
</feature>
<dbReference type="SMART" id="SM00060">
    <property type="entry name" value="FN3"/>
    <property type="match status" value="1"/>
</dbReference>
<feature type="compositionally biased region" description="Polar residues" evidence="1">
    <location>
        <begin position="549"/>
        <end position="561"/>
    </location>
</feature>
<feature type="region of interest" description="Disordered" evidence="1">
    <location>
        <begin position="549"/>
        <end position="581"/>
    </location>
</feature>
<dbReference type="SUPFAM" id="SSF49265">
    <property type="entry name" value="Fibronectin type III"/>
    <property type="match status" value="1"/>
</dbReference>
<feature type="domain" description="Fibronectin type-III" evidence="2">
    <location>
        <begin position="69"/>
        <end position="156"/>
    </location>
</feature>
<dbReference type="AlphaFoldDB" id="A0A8H3IH05"/>
<dbReference type="CDD" id="cd00063">
    <property type="entry name" value="FN3"/>
    <property type="match status" value="1"/>
</dbReference>
<dbReference type="EMBL" id="CAJPDS010000022">
    <property type="protein sequence ID" value="CAF9918368.1"/>
    <property type="molecule type" value="Genomic_DNA"/>
</dbReference>
<feature type="compositionally biased region" description="Basic and acidic residues" evidence="1">
    <location>
        <begin position="172"/>
        <end position="182"/>
    </location>
</feature>
<feature type="compositionally biased region" description="Low complexity" evidence="1">
    <location>
        <begin position="220"/>
        <end position="231"/>
    </location>
</feature>
<protein>
    <recommendedName>
        <fullName evidence="2">Fibronectin type-III domain-containing protein</fullName>
    </recommendedName>
</protein>
<dbReference type="Pfam" id="PF00041">
    <property type="entry name" value="fn3"/>
    <property type="match status" value="1"/>
</dbReference>
<accession>A0A8H3IH05</accession>
<keyword evidence="4" id="KW-1185">Reference proteome</keyword>
<evidence type="ECO:0000256" key="1">
    <source>
        <dbReference type="SAM" id="MobiDB-lite"/>
    </source>
</evidence>
<feature type="compositionally biased region" description="Basic and acidic residues" evidence="1">
    <location>
        <begin position="923"/>
        <end position="942"/>
    </location>
</feature>
<feature type="compositionally biased region" description="Polar residues" evidence="1">
    <location>
        <begin position="502"/>
        <end position="512"/>
    </location>
</feature>
<comment type="caution">
    <text evidence="3">The sequence shown here is derived from an EMBL/GenBank/DDBJ whole genome shotgun (WGS) entry which is preliminary data.</text>
</comment>
<feature type="region of interest" description="Disordered" evidence="1">
    <location>
        <begin position="794"/>
        <end position="1101"/>
    </location>
</feature>
<dbReference type="InterPro" id="IPR003961">
    <property type="entry name" value="FN3_dom"/>
</dbReference>
<feature type="compositionally biased region" description="Polar residues" evidence="1">
    <location>
        <begin position="713"/>
        <end position="723"/>
    </location>
</feature>
<dbReference type="InterPro" id="IPR036116">
    <property type="entry name" value="FN3_sf"/>
</dbReference>
<name>A0A8H3IH05_9LECA</name>
<proteinExistence type="predicted"/>
<organism evidence="3 4">
    <name type="scientific">Heterodermia speciosa</name>
    <dbReference type="NCBI Taxonomy" id="116794"/>
    <lineage>
        <taxon>Eukaryota</taxon>
        <taxon>Fungi</taxon>
        <taxon>Dikarya</taxon>
        <taxon>Ascomycota</taxon>
        <taxon>Pezizomycotina</taxon>
        <taxon>Lecanoromycetes</taxon>
        <taxon>OSLEUM clade</taxon>
        <taxon>Lecanoromycetidae</taxon>
        <taxon>Caliciales</taxon>
        <taxon>Physciaceae</taxon>
        <taxon>Heterodermia</taxon>
    </lineage>
</organism>
<feature type="region of interest" description="Disordered" evidence="1">
    <location>
        <begin position="258"/>
        <end position="326"/>
    </location>
</feature>
<feature type="compositionally biased region" description="Polar residues" evidence="1">
    <location>
        <begin position="205"/>
        <end position="218"/>
    </location>
</feature>
<feature type="compositionally biased region" description="Polar residues" evidence="1">
    <location>
        <begin position="828"/>
        <end position="868"/>
    </location>
</feature>
<feature type="compositionally biased region" description="Low complexity" evidence="1">
    <location>
        <begin position="628"/>
        <end position="639"/>
    </location>
</feature>
<feature type="region of interest" description="Disordered" evidence="1">
    <location>
        <begin position="616"/>
        <end position="663"/>
    </location>
</feature>
<feature type="compositionally biased region" description="Basic and acidic residues" evidence="1">
    <location>
        <begin position="258"/>
        <end position="306"/>
    </location>
</feature>
<feature type="region of interest" description="Disordered" evidence="1">
    <location>
        <begin position="698"/>
        <end position="724"/>
    </location>
</feature>
<feature type="compositionally biased region" description="Polar residues" evidence="1">
    <location>
        <begin position="640"/>
        <end position="649"/>
    </location>
</feature>
<gene>
    <name evidence="3" type="ORF">HETSPECPRED_003739</name>
</gene>
<feature type="compositionally biased region" description="Polar residues" evidence="1">
    <location>
        <begin position="956"/>
        <end position="976"/>
    </location>
</feature>
<dbReference type="OrthoDB" id="5572782at2759"/>
<dbReference type="InterPro" id="IPR013783">
    <property type="entry name" value="Ig-like_fold"/>
</dbReference>
<dbReference type="PROSITE" id="PS50853">
    <property type="entry name" value="FN3"/>
    <property type="match status" value="1"/>
</dbReference>
<evidence type="ECO:0000259" key="2">
    <source>
        <dbReference type="PROSITE" id="PS50853"/>
    </source>
</evidence>
<dbReference type="Gene3D" id="2.60.40.10">
    <property type="entry name" value="Immunoglobulins"/>
    <property type="match status" value="1"/>
</dbReference>
<feature type="compositionally biased region" description="Basic and acidic residues" evidence="1">
    <location>
        <begin position="1088"/>
        <end position="1101"/>
    </location>
</feature>
<feature type="compositionally biased region" description="Basic and acidic residues" evidence="1">
    <location>
        <begin position="1051"/>
        <end position="1066"/>
    </location>
</feature>
<feature type="compositionally biased region" description="Polar residues" evidence="1">
    <location>
        <begin position="480"/>
        <end position="494"/>
    </location>
</feature>